<accession>A0A9D1LIK5</accession>
<evidence type="ECO:0000313" key="1">
    <source>
        <dbReference type="EMBL" id="HIU40076.1"/>
    </source>
</evidence>
<evidence type="ECO:0000313" key="2">
    <source>
        <dbReference type="Proteomes" id="UP000824074"/>
    </source>
</evidence>
<reference evidence="1" key="2">
    <citation type="journal article" date="2021" name="PeerJ">
        <title>Extensive microbial diversity within the chicken gut microbiome revealed by metagenomics and culture.</title>
        <authorList>
            <person name="Gilroy R."/>
            <person name="Ravi A."/>
            <person name="Getino M."/>
            <person name="Pursley I."/>
            <person name="Horton D.L."/>
            <person name="Alikhan N.F."/>
            <person name="Baker D."/>
            <person name="Gharbi K."/>
            <person name="Hall N."/>
            <person name="Watson M."/>
            <person name="Adriaenssens E.M."/>
            <person name="Foster-Nyarko E."/>
            <person name="Jarju S."/>
            <person name="Secka A."/>
            <person name="Antonio M."/>
            <person name="Oren A."/>
            <person name="Chaudhuri R.R."/>
            <person name="La Ragione R."/>
            <person name="Hildebrand F."/>
            <person name="Pallen M.J."/>
        </authorList>
    </citation>
    <scope>NUCLEOTIDE SEQUENCE</scope>
    <source>
        <strain evidence="1">CHK193-30670</strain>
    </source>
</reference>
<reference evidence="1" key="1">
    <citation type="submission" date="2020-10" db="EMBL/GenBank/DDBJ databases">
        <authorList>
            <person name="Gilroy R."/>
        </authorList>
    </citation>
    <scope>NUCLEOTIDE SEQUENCE</scope>
    <source>
        <strain evidence="1">CHK193-30670</strain>
    </source>
</reference>
<protein>
    <submittedName>
        <fullName evidence="1">Uncharacterized protein</fullName>
    </submittedName>
</protein>
<proteinExistence type="predicted"/>
<sequence length="272" mass="32371">MAISYKNKVEFNKIVIDHLHLVDFYLEKENVKNDDIKQDAYIILINCVRNYFKEKKNDDIDLFLNENLREKLNDLIAKKEKGKNINNNAFYIDDDFITKLEEKEYVNSLEKFMFNTTYFTFMQKTILMAKLGFIGNYVLKNSELAKALNCTSTNIYNKYIDCIYKLKRAVYYKRTEKDYNYSPDLFMYFNTSKEIVIDLMKKNLNEKEISVLKQVWGDDFSSLIHFDDIKLSKDEIIIYYNAIGKLYDAILHLDINDELKLLGLDYGYALKR</sequence>
<dbReference type="AlphaFoldDB" id="A0A9D1LIK5"/>
<name>A0A9D1LIK5_9FIRM</name>
<dbReference type="Proteomes" id="UP000824074">
    <property type="component" value="Unassembled WGS sequence"/>
</dbReference>
<dbReference type="EMBL" id="DVMT01000021">
    <property type="protein sequence ID" value="HIU40076.1"/>
    <property type="molecule type" value="Genomic_DNA"/>
</dbReference>
<organism evidence="1 2">
    <name type="scientific">Candidatus Aphodocola excrementigallinarum</name>
    <dbReference type="NCBI Taxonomy" id="2840670"/>
    <lineage>
        <taxon>Bacteria</taxon>
        <taxon>Bacillati</taxon>
        <taxon>Bacillota</taxon>
        <taxon>Bacilli</taxon>
        <taxon>Candidatus Aphodocola</taxon>
    </lineage>
</organism>
<comment type="caution">
    <text evidence="1">The sequence shown here is derived from an EMBL/GenBank/DDBJ whole genome shotgun (WGS) entry which is preliminary data.</text>
</comment>
<gene>
    <name evidence="1" type="ORF">IAB68_02090</name>
</gene>